<dbReference type="GO" id="GO:0006436">
    <property type="term" value="P:tryptophanyl-tRNA aminoacylation"/>
    <property type="evidence" value="ECO:0007669"/>
    <property type="project" value="UniProtKB-UniRule"/>
</dbReference>
<comment type="caution">
    <text evidence="11">The sequence shown here is derived from an EMBL/GenBank/DDBJ whole genome shotgun (WGS) entry which is preliminary data.</text>
</comment>
<dbReference type="EC" id="6.1.1.2" evidence="2 9"/>
<evidence type="ECO:0000256" key="1">
    <source>
        <dbReference type="ARBA" id="ARBA00005594"/>
    </source>
</evidence>
<dbReference type="Gene3D" id="1.10.240.10">
    <property type="entry name" value="Tyrosyl-Transfer RNA Synthetase"/>
    <property type="match status" value="1"/>
</dbReference>
<evidence type="ECO:0000256" key="8">
    <source>
        <dbReference type="ARBA" id="ARBA00049929"/>
    </source>
</evidence>
<dbReference type="PANTHER" id="PTHR43766">
    <property type="entry name" value="TRYPTOPHAN--TRNA LIGASE, MITOCHONDRIAL"/>
    <property type="match status" value="1"/>
</dbReference>
<dbReference type="Gene3D" id="3.40.50.620">
    <property type="entry name" value="HUPs"/>
    <property type="match status" value="1"/>
</dbReference>
<proteinExistence type="inferred from homology"/>
<dbReference type="CDD" id="cd00806">
    <property type="entry name" value="TrpRS_core"/>
    <property type="match status" value="1"/>
</dbReference>
<evidence type="ECO:0000256" key="9">
    <source>
        <dbReference type="NCBIfam" id="TIGR00233"/>
    </source>
</evidence>
<dbReference type="InterPro" id="IPR002305">
    <property type="entry name" value="aa-tRNA-synth_Ic"/>
</dbReference>
<keyword evidence="3 10" id="KW-0436">Ligase</keyword>
<dbReference type="FunFam" id="1.10.240.10:FF:000005">
    <property type="entry name" value="Tryptophan--tRNA ligase"/>
    <property type="match status" value="1"/>
</dbReference>
<evidence type="ECO:0000256" key="2">
    <source>
        <dbReference type="ARBA" id="ARBA00013161"/>
    </source>
</evidence>
<dbReference type="GO" id="GO:0005524">
    <property type="term" value="F:ATP binding"/>
    <property type="evidence" value="ECO:0007669"/>
    <property type="project" value="UniProtKB-KW"/>
</dbReference>
<dbReference type="GO" id="GO:0005829">
    <property type="term" value="C:cytosol"/>
    <property type="evidence" value="ECO:0007669"/>
    <property type="project" value="TreeGrafter"/>
</dbReference>
<name>A0A2M7THP5_UNCKA</name>
<sequence>MYNVVMPAKRILTGDRPTGPLHLGHYFGTLMNRVALQKQGYDTFIIVADYQVLTDRLETENIKRNIYELVKDYLAVGLDPDKTTIFIQSQIPQLSELTLLFSMLVSMARVSRNPTVKEEIKAMNLSDNVSLGMFSYPVSQAADILLFNADTVPVGEDQLPHIEVTREIARKFNATYGELFTVPEAKLSDTPRLVGLDGSDKMSKSRGNAIFLSDQPDVVNEKIKKAVTDSGNEIVYDRTKKPNLSNLLDLFAHVSGKDVNQIASRYETSGYKEFKDALSGAINEFLFPIQESRSKISDEFVWDVIARGNKKAREVGEETLLQAKTAMKMDYL</sequence>
<reference evidence="12" key="1">
    <citation type="submission" date="2017-09" db="EMBL/GenBank/DDBJ databases">
        <title>Depth-based differentiation of microbial function through sediment-hosted aquifers and enrichment of novel symbionts in the deep terrestrial subsurface.</title>
        <authorList>
            <person name="Probst A.J."/>
            <person name="Ladd B."/>
            <person name="Jarett J.K."/>
            <person name="Geller-Mcgrath D.E."/>
            <person name="Sieber C.M.K."/>
            <person name="Emerson J.B."/>
            <person name="Anantharaman K."/>
            <person name="Thomas B.C."/>
            <person name="Malmstrom R."/>
            <person name="Stieglmeier M."/>
            <person name="Klingl A."/>
            <person name="Woyke T."/>
            <person name="Ryan C.M."/>
            <person name="Banfield J.F."/>
        </authorList>
    </citation>
    <scope>NUCLEOTIDE SEQUENCE [LARGE SCALE GENOMIC DNA]</scope>
</reference>
<dbReference type="NCBIfam" id="TIGR00233">
    <property type="entry name" value="trpS"/>
    <property type="match status" value="1"/>
</dbReference>
<dbReference type="SUPFAM" id="SSF52374">
    <property type="entry name" value="Nucleotidylyl transferase"/>
    <property type="match status" value="1"/>
</dbReference>
<evidence type="ECO:0000256" key="7">
    <source>
        <dbReference type="ARBA" id="ARBA00023146"/>
    </source>
</evidence>
<keyword evidence="5 10" id="KW-0067">ATP-binding</keyword>
<dbReference type="EMBL" id="PFNL01000122">
    <property type="protein sequence ID" value="PIZ45800.1"/>
    <property type="molecule type" value="Genomic_DNA"/>
</dbReference>
<dbReference type="InterPro" id="IPR014729">
    <property type="entry name" value="Rossmann-like_a/b/a_fold"/>
</dbReference>
<protein>
    <recommendedName>
        <fullName evidence="2 9">Tryptophan--tRNA ligase</fullName>
        <ecNumber evidence="2 9">6.1.1.2</ecNumber>
    </recommendedName>
</protein>
<evidence type="ECO:0000256" key="6">
    <source>
        <dbReference type="ARBA" id="ARBA00022917"/>
    </source>
</evidence>
<evidence type="ECO:0000256" key="5">
    <source>
        <dbReference type="ARBA" id="ARBA00022840"/>
    </source>
</evidence>
<comment type="catalytic activity">
    <reaction evidence="8">
        <text>tRNA(Trp) + L-tryptophan + ATP = L-tryptophyl-tRNA(Trp) + AMP + diphosphate + H(+)</text>
        <dbReference type="Rhea" id="RHEA:24080"/>
        <dbReference type="Rhea" id="RHEA-COMP:9671"/>
        <dbReference type="Rhea" id="RHEA-COMP:9705"/>
        <dbReference type="ChEBI" id="CHEBI:15378"/>
        <dbReference type="ChEBI" id="CHEBI:30616"/>
        <dbReference type="ChEBI" id="CHEBI:33019"/>
        <dbReference type="ChEBI" id="CHEBI:57912"/>
        <dbReference type="ChEBI" id="CHEBI:78442"/>
        <dbReference type="ChEBI" id="CHEBI:78535"/>
        <dbReference type="ChEBI" id="CHEBI:456215"/>
        <dbReference type="EC" id="6.1.1.2"/>
    </reaction>
</comment>
<dbReference type="InterPro" id="IPR001412">
    <property type="entry name" value="aa-tRNA-synth_I_CS"/>
</dbReference>
<dbReference type="InterPro" id="IPR002306">
    <property type="entry name" value="Trp-tRNA-ligase"/>
</dbReference>
<evidence type="ECO:0000256" key="4">
    <source>
        <dbReference type="ARBA" id="ARBA00022741"/>
    </source>
</evidence>
<dbReference type="PRINTS" id="PR01039">
    <property type="entry name" value="TRNASYNTHTRP"/>
</dbReference>
<dbReference type="Proteomes" id="UP000228920">
    <property type="component" value="Unassembled WGS sequence"/>
</dbReference>
<organism evidence="11 12">
    <name type="scientific">candidate division WWE3 bacterium CG_4_10_14_0_2_um_filter_41_14</name>
    <dbReference type="NCBI Taxonomy" id="1975072"/>
    <lineage>
        <taxon>Bacteria</taxon>
        <taxon>Katanobacteria</taxon>
    </lineage>
</organism>
<accession>A0A2M7THP5</accession>
<gene>
    <name evidence="11" type="primary">trpS</name>
    <name evidence="11" type="ORF">COY32_04585</name>
</gene>
<dbReference type="Pfam" id="PF00579">
    <property type="entry name" value="tRNA-synt_1b"/>
    <property type="match status" value="1"/>
</dbReference>
<keyword evidence="4 10" id="KW-0547">Nucleotide-binding</keyword>
<comment type="similarity">
    <text evidence="1 10">Belongs to the class-I aminoacyl-tRNA synthetase family.</text>
</comment>
<evidence type="ECO:0000256" key="10">
    <source>
        <dbReference type="RuleBase" id="RU363036"/>
    </source>
</evidence>
<dbReference type="AlphaFoldDB" id="A0A2M7THP5"/>
<evidence type="ECO:0000313" key="11">
    <source>
        <dbReference type="EMBL" id="PIZ45800.1"/>
    </source>
</evidence>
<dbReference type="PANTHER" id="PTHR43766:SF1">
    <property type="entry name" value="TRYPTOPHAN--TRNA LIGASE, MITOCHONDRIAL"/>
    <property type="match status" value="1"/>
</dbReference>
<evidence type="ECO:0000256" key="3">
    <source>
        <dbReference type="ARBA" id="ARBA00022598"/>
    </source>
</evidence>
<dbReference type="InterPro" id="IPR050203">
    <property type="entry name" value="Trp-tRNA_synthetase"/>
</dbReference>
<dbReference type="GO" id="GO:0004830">
    <property type="term" value="F:tryptophan-tRNA ligase activity"/>
    <property type="evidence" value="ECO:0007669"/>
    <property type="project" value="UniProtKB-UniRule"/>
</dbReference>
<keyword evidence="6 10" id="KW-0648">Protein biosynthesis</keyword>
<evidence type="ECO:0000313" key="12">
    <source>
        <dbReference type="Proteomes" id="UP000228920"/>
    </source>
</evidence>
<dbReference type="PROSITE" id="PS00178">
    <property type="entry name" value="AA_TRNA_LIGASE_I"/>
    <property type="match status" value="1"/>
</dbReference>
<keyword evidence="7 10" id="KW-0030">Aminoacyl-tRNA synthetase</keyword>